<accession>A0A484MGX7</accession>
<dbReference type="PANTHER" id="PTHR47926">
    <property type="entry name" value="PENTATRICOPEPTIDE REPEAT-CONTAINING PROTEIN"/>
    <property type="match status" value="1"/>
</dbReference>
<dbReference type="PANTHER" id="PTHR47926:SF436">
    <property type="entry name" value="PENTATRICOPEPTIDE REPEAT-CONTAINING PROTEIN ELI1, CHLOROPLASTIC-LIKE ISOFORM X2"/>
    <property type="match status" value="1"/>
</dbReference>
<name>A0A484MGX7_9ASTE</name>
<dbReference type="SUPFAM" id="SSF48452">
    <property type="entry name" value="TPR-like"/>
    <property type="match status" value="1"/>
</dbReference>
<keyword evidence="4" id="KW-1185">Reference proteome</keyword>
<dbReference type="InterPro" id="IPR011990">
    <property type="entry name" value="TPR-like_helical_dom_sf"/>
</dbReference>
<feature type="repeat" description="PPR" evidence="2">
    <location>
        <begin position="356"/>
        <end position="390"/>
    </location>
</feature>
<evidence type="ECO:0000256" key="2">
    <source>
        <dbReference type="PROSITE-ProRule" id="PRU00708"/>
    </source>
</evidence>
<dbReference type="FunFam" id="1.25.40.10:FF:000348">
    <property type="entry name" value="Pentatricopeptide repeat-containing protein chloroplastic"/>
    <property type="match status" value="1"/>
</dbReference>
<dbReference type="FunFam" id="1.25.40.10:FF:000344">
    <property type="entry name" value="Pentatricopeptide repeat-containing protein"/>
    <property type="match status" value="1"/>
</dbReference>
<evidence type="ECO:0000313" key="4">
    <source>
        <dbReference type="Proteomes" id="UP000595140"/>
    </source>
</evidence>
<gene>
    <name evidence="3" type="ORF">CCAM_LOCUS29495</name>
</gene>
<keyword evidence="1" id="KW-0677">Repeat</keyword>
<reference evidence="3 4" key="1">
    <citation type="submission" date="2018-04" db="EMBL/GenBank/DDBJ databases">
        <authorList>
            <person name="Vogel A."/>
        </authorList>
    </citation>
    <scope>NUCLEOTIDE SEQUENCE [LARGE SCALE GENOMIC DNA]</scope>
</reference>
<dbReference type="Pfam" id="PF01535">
    <property type="entry name" value="PPR"/>
    <property type="match status" value="5"/>
</dbReference>
<dbReference type="InterPro" id="IPR002885">
    <property type="entry name" value="PPR_rpt"/>
</dbReference>
<feature type="repeat" description="PPR" evidence="2">
    <location>
        <begin position="488"/>
        <end position="522"/>
    </location>
</feature>
<organism evidence="3 4">
    <name type="scientific">Cuscuta campestris</name>
    <dbReference type="NCBI Taxonomy" id="132261"/>
    <lineage>
        <taxon>Eukaryota</taxon>
        <taxon>Viridiplantae</taxon>
        <taxon>Streptophyta</taxon>
        <taxon>Embryophyta</taxon>
        <taxon>Tracheophyta</taxon>
        <taxon>Spermatophyta</taxon>
        <taxon>Magnoliopsida</taxon>
        <taxon>eudicotyledons</taxon>
        <taxon>Gunneridae</taxon>
        <taxon>Pentapetalae</taxon>
        <taxon>asterids</taxon>
        <taxon>lamiids</taxon>
        <taxon>Solanales</taxon>
        <taxon>Convolvulaceae</taxon>
        <taxon>Cuscuteae</taxon>
        <taxon>Cuscuta</taxon>
        <taxon>Cuscuta subgen. Grammica</taxon>
        <taxon>Cuscuta sect. Cleistogrammica</taxon>
    </lineage>
</organism>
<dbReference type="InterPro" id="IPR046960">
    <property type="entry name" value="PPR_At4g14850-like_plant"/>
</dbReference>
<dbReference type="AlphaFoldDB" id="A0A484MGX7"/>
<dbReference type="FunFam" id="1.25.40.10:FF:000329">
    <property type="entry name" value="Pentatricopeptide repeat-containing protein"/>
    <property type="match status" value="1"/>
</dbReference>
<dbReference type="OrthoDB" id="750171at2759"/>
<evidence type="ECO:0000256" key="1">
    <source>
        <dbReference type="ARBA" id="ARBA00022737"/>
    </source>
</evidence>
<dbReference type="Proteomes" id="UP000595140">
    <property type="component" value="Unassembled WGS sequence"/>
</dbReference>
<proteinExistence type="predicted"/>
<dbReference type="NCBIfam" id="TIGR00756">
    <property type="entry name" value="PPR"/>
    <property type="match status" value="8"/>
</dbReference>
<evidence type="ECO:0000313" key="3">
    <source>
        <dbReference type="EMBL" id="VFQ87719.1"/>
    </source>
</evidence>
<dbReference type="Gene3D" id="1.25.40.10">
    <property type="entry name" value="Tetratricopeptide repeat domain"/>
    <property type="match status" value="4"/>
</dbReference>
<dbReference type="InterPro" id="IPR046848">
    <property type="entry name" value="E_motif"/>
</dbReference>
<dbReference type="PROSITE" id="PS51375">
    <property type="entry name" value="PPR"/>
    <property type="match status" value="4"/>
</dbReference>
<sequence length="673" mass="74589">MNFAKLGASAAIKLSAPLKSVSSLTINISILESLLLHCQNVKHFCQIFSQMVSTGLIKDTYAASRILKFSADSPFIGISCTEKIFGHIENPNCFSINTVMRVYVHHNMPQNSIFLYKLTLRDNLCVDNFTYPILFQASILRCSVFEGRELHSHVFKRGFGSDVYVCNTLINMYGVCGNMGDARKVFDESHVRDLVSWNSILAGYVQAGNVVEAMIIYAQMPERNVIASNSMIVLLGRCGMVDEACRLFNEMGRRDLVSWTALISCHEQNGLYKEALDLFLQMISIGITVDEVVVVTVLSACAHLLVLDTGKSVHGVVIKVGFESYVNFQNALIHMYSCCGDLNSARNMFESSSHLDQISWNSIIAGYVKCGSVEKARALFDSMPEKDCVSWTTMISGYAQNDHFSEALALFQEMLYGHIEPDEITLVSVLSACAHLTEFEQGKWIHAYIGNKGLKVNIILGTTLIDMYMKCGYTKNAMEVFYGMEDRGVSSWNALIHGLAMNGEVQRSLETFEEMKKCGVTPNEVTFLAVLGACRHMGMVDEGRHYFDSMVKLYNIEPNSKHYGCMVDLLGRAGLLCEAEKLIQSMPMAPDVPTWGALLGACIKHGDSEMGKRVGKKLIELQPHHDGFHVILSNIYASKGNWDNAGDVRGLMMQQGVVKTPGCSMIEADGNCS</sequence>
<dbReference type="Pfam" id="PF20431">
    <property type="entry name" value="E_motif"/>
    <property type="match status" value="1"/>
</dbReference>
<feature type="repeat" description="PPR" evidence="2">
    <location>
        <begin position="255"/>
        <end position="289"/>
    </location>
</feature>
<dbReference type="GO" id="GO:0003723">
    <property type="term" value="F:RNA binding"/>
    <property type="evidence" value="ECO:0007669"/>
    <property type="project" value="InterPro"/>
</dbReference>
<dbReference type="GO" id="GO:0009451">
    <property type="term" value="P:RNA modification"/>
    <property type="evidence" value="ECO:0007669"/>
    <property type="project" value="InterPro"/>
</dbReference>
<dbReference type="Pfam" id="PF13041">
    <property type="entry name" value="PPR_2"/>
    <property type="match status" value="2"/>
</dbReference>
<protein>
    <recommendedName>
        <fullName evidence="5">Pentatricopeptide repeat-containing protein</fullName>
    </recommendedName>
</protein>
<dbReference type="EMBL" id="OOIL02003369">
    <property type="protein sequence ID" value="VFQ87719.1"/>
    <property type="molecule type" value="Genomic_DNA"/>
</dbReference>
<evidence type="ECO:0008006" key="5">
    <source>
        <dbReference type="Google" id="ProtNLM"/>
    </source>
</evidence>
<feature type="repeat" description="PPR" evidence="2">
    <location>
        <begin position="193"/>
        <end position="227"/>
    </location>
</feature>